<sequence length="60" mass="6350">MSNVTAPNLTDGPHPNTAQADNPPVIPASSRHIAAARHKKPAFISTNDIATSTKKFFAKP</sequence>
<protein>
    <submittedName>
        <fullName evidence="2">Uncharacterized protein</fullName>
    </submittedName>
</protein>
<organism evidence="2 3">
    <name type="scientific">Chromobacterium amazonense</name>
    <dbReference type="NCBI Taxonomy" id="1382803"/>
    <lineage>
        <taxon>Bacteria</taxon>
        <taxon>Pseudomonadati</taxon>
        <taxon>Pseudomonadota</taxon>
        <taxon>Betaproteobacteria</taxon>
        <taxon>Neisseriales</taxon>
        <taxon>Chromobacteriaceae</taxon>
        <taxon>Chromobacterium</taxon>
    </lineage>
</organism>
<keyword evidence="3" id="KW-1185">Reference proteome</keyword>
<dbReference type="RefSeq" id="WP_307910015.1">
    <property type="nucleotide sequence ID" value="NZ_JAVFJF020000030.1"/>
</dbReference>
<comment type="caution">
    <text evidence="2">The sequence shown here is derived from an EMBL/GenBank/DDBJ whole genome shotgun (WGS) entry which is preliminary data.</text>
</comment>
<proteinExistence type="predicted"/>
<dbReference type="Proteomes" id="UP001224516">
    <property type="component" value="Unassembled WGS sequence"/>
</dbReference>
<evidence type="ECO:0000256" key="1">
    <source>
        <dbReference type="SAM" id="MobiDB-lite"/>
    </source>
</evidence>
<gene>
    <name evidence="2" type="ORF">QCL97_014200</name>
</gene>
<evidence type="ECO:0000313" key="3">
    <source>
        <dbReference type="Proteomes" id="UP001224516"/>
    </source>
</evidence>
<reference evidence="2 3" key="1">
    <citation type="submission" date="2023-12" db="EMBL/GenBank/DDBJ databases">
        <title>Evaluation and characterization of a potential secondary metabolite violacein from indigenous Chromobacterium amazonense SAM215.</title>
        <authorList>
            <person name="Tarafdar M.R."/>
            <person name="Abedin S.M."/>
            <person name="Atiqua A."/>
            <person name="Saha A."/>
            <person name="Khan S.N."/>
        </authorList>
    </citation>
    <scope>NUCLEOTIDE SEQUENCE [LARGE SCALE GENOMIC DNA]</scope>
    <source>
        <strain evidence="2 3">SAM215</strain>
    </source>
</reference>
<accession>A0ABU8V3Z0</accession>
<feature type="region of interest" description="Disordered" evidence="1">
    <location>
        <begin position="1"/>
        <end position="39"/>
    </location>
</feature>
<name>A0ABU8V3Z0_9NEIS</name>
<dbReference type="EMBL" id="JAVFJF020000030">
    <property type="protein sequence ID" value="MEJ8675884.1"/>
    <property type="molecule type" value="Genomic_DNA"/>
</dbReference>
<evidence type="ECO:0000313" key="2">
    <source>
        <dbReference type="EMBL" id="MEJ8675884.1"/>
    </source>
</evidence>